<feature type="chain" id="PRO_5003241081" description="CUB domain-containing protein" evidence="4">
    <location>
        <begin position="22"/>
        <end position="816"/>
    </location>
</feature>
<dbReference type="AlphaFoldDB" id="E9GJG9"/>
<comment type="caution">
    <text evidence="2">Lacks conserved residue(s) required for the propagation of feature annotation.</text>
</comment>
<keyword evidence="1 2" id="KW-1015">Disulfide bond</keyword>
<keyword evidence="7" id="KW-1185">Reference proteome</keyword>
<evidence type="ECO:0000313" key="7">
    <source>
        <dbReference type="Proteomes" id="UP000000305"/>
    </source>
</evidence>
<gene>
    <name evidence="6" type="ORF">DAPPUDRAFT_243712</name>
</gene>
<dbReference type="OrthoDB" id="6337197at2759"/>
<reference evidence="6 7" key="1">
    <citation type="journal article" date="2011" name="Science">
        <title>The ecoresponsive genome of Daphnia pulex.</title>
        <authorList>
            <person name="Colbourne J.K."/>
            <person name="Pfrender M.E."/>
            <person name="Gilbert D."/>
            <person name="Thomas W.K."/>
            <person name="Tucker A."/>
            <person name="Oakley T.H."/>
            <person name="Tokishita S."/>
            <person name="Aerts A."/>
            <person name="Arnold G.J."/>
            <person name="Basu M.K."/>
            <person name="Bauer D.J."/>
            <person name="Caceres C.E."/>
            <person name="Carmel L."/>
            <person name="Casola C."/>
            <person name="Choi J.H."/>
            <person name="Detter J.C."/>
            <person name="Dong Q."/>
            <person name="Dusheyko S."/>
            <person name="Eads B.D."/>
            <person name="Frohlich T."/>
            <person name="Geiler-Samerotte K.A."/>
            <person name="Gerlach D."/>
            <person name="Hatcher P."/>
            <person name="Jogdeo S."/>
            <person name="Krijgsveld J."/>
            <person name="Kriventseva E.V."/>
            <person name="Kultz D."/>
            <person name="Laforsch C."/>
            <person name="Lindquist E."/>
            <person name="Lopez J."/>
            <person name="Manak J.R."/>
            <person name="Muller J."/>
            <person name="Pangilinan J."/>
            <person name="Patwardhan R.P."/>
            <person name="Pitluck S."/>
            <person name="Pritham E.J."/>
            <person name="Rechtsteiner A."/>
            <person name="Rho M."/>
            <person name="Rogozin I.B."/>
            <person name="Sakarya O."/>
            <person name="Salamov A."/>
            <person name="Schaack S."/>
            <person name="Shapiro H."/>
            <person name="Shiga Y."/>
            <person name="Skalitzky C."/>
            <person name="Smith Z."/>
            <person name="Souvorov A."/>
            <person name="Sung W."/>
            <person name="Tang Z."/>
            <person name="Tsuchiya D."/>
            <person name="Tu H."/>
            <person name="Vos H."/>
            <person name="Wang M."/>
            <person name="Wolf Y.I."/>
            <person name="Yamagata H."/>
            <person name="Yamada T."/>
            <person name="Ye Y."/>
            <person name="Shaw J.R."/>
            <person name="Andrews J."/>
            <person name="Crease T.J."/>
            <person name="Tang H."/>
            <person name="Lucas S.M."/>
            <person name="Robertson H.M."/>
            <person name="Bork P."/>
            <person name="Koonin E.V."/>
            <person name="Zdobnov E.M."/>
            <person name="Grigoriev I.V."/>
            <person name="Lynch M."/>
            <person name="Boore J.L."/>
        </authorList>
    </citation>
    <scope>NUCLEOTIDE SEQUENCE [LARGE SCALE GENOMIC DNA]</scope>
</reference>
<sequence length="816" mass="89469">MVKSFLLLWLFHLATVLSLSAGYYRQDNGRLPLIGNSPMTSVGTPLTGNIPEALVATSLGPLTANSRPVRRVPYVSDTCGGSVNIPLSFERLLPYKSTHFPSRRDYPMLCVQHDDCRRARLTMRVDGRSRLPDVDGCSKGYYTVSPNMRGARICGHVGDVPSFHWYVDAYQPENEVTVVTMKNLGINDGFSEGLSFTLQGECAEEEWSYARTTTVNKENARLNRRWMNRVMEDYLAGEGPRVTVNRVKLPVTSTTTPAPTTTSTSRPKLDHPVVSSSDNNYSGGIQWLHLKSPADLHSPEIHQKSANSKFQPPQVVNETNQPIVSISTITSEFEYPATTTSVPSESTIEPEEEMSSTWSATDTDPFYLTTTSTPLVMASTPDNDELISTTSSTDDPLLTSSTTEITTTLTAESSSSSPLSDVVVASTITTQQPPISISHVVTPSGAVSERLKMTMDKYQKIEVNLPENRPITSRGIMQNIQNAIGNRHVTFKIPAVPFVSNLWRTKNATLVSSSASAAAKNSSSTPAATADEQIGVSGGVLSTAGPIKPGGHQPVTKIESTRNNREMQLGDWCGCNILLDLNSRRELTYKSTLFPAARSVPYACSWDVKVSKNCRRGRVTMRMDGRSRLATEDRCSKGYYRVSPFMKEAKICGHIGTVPPFQWYVDENQPEEVTIIMKNIGLNDGRDEGLSFTLSSECLTTSKESSSSSSSESKINSSNVAMDNMETNSRWMYRLLMDSATPGSRQSQVILHTASMSFQPNSKLSAKASEKISQDFGQATASDPAADDDSSTTAKPANKITFYSPLYLIFRKLNLI</sequence>
<feature type="disulfide bond" evidence="2">
    <location>
        <begin position="635"/>
        <end position="652"/>
    </location>
</feature>
<evidence type="ECO:0000313" key="6">
    <source>
        <dbReference type="EMBL" id="EFX80457.1"/>
    </source>
</evidence>
<feature type="compositionally biased region" description="Low complexity" evidence="3">
    <location>
        <begin position="250"/>
        <end position="265"/>
    </location>
</feature>
<evidence type="ECO:0000256" key="3">
    <source>
        <dbReference type="SAM" id="MobiDB-lite"/>
    </source>
</evidence>
<dbReference type="PhylomeDB" id="E9GJG9"/>
<dbReference type="InterPro" id="IPR000859">
    <property type="entry name" value="CUB_dom"/>
</dbReference>
<accession>E9GJG9</accession>
<feature type="domain" description="CUB" evidence="5">
    <location>
        <begin position="573"/>
        <end position="654"/>
    </location>
</feature>
<evidence type="ECO:0000256" key="4">
    <source>
        <dbReference type="SAM" id="SignalP"/>
    </source>
</evidence>
<feature type="compositionally biased region" description="Low complexity" evidence="3">
    <location>
        <begin position="702"/>
        <end position="719"/>
    </location>
</feature>
<protein>
    <recommendedName>
        <fullName evidence="5">CUB domain-containing protein</fullName>
    </recommendedName>
</protein>
<feature type="signal peptide" evidence="4">
    <location>
        <begin position="1"/>
        <end position="21"/>
    </location>
</feature>
<organism evidence="6 7">
    <name type="scientific">Daphnia pulex</name>
    <name type="common">Water flea</name>
    <dbReference type="NCBI Taxonomy" id="6669"/>
    <lineage>
        <taxon>Eukaryota</taxon>
        <taxon>Metazoa</taxon>
        <taxon>Ecdysozoa</taxon>
        <taxon>Arthropoda</taxon>
        <taxon>Crustacea</taxon>
        <taxon>Branchiopoda</taxon>
        <taxon>Diplostraca</taxon>
        <taxon>Cladocera</taxon>
        <taxon>Anomopoda</taxon>
        <taxon>Daphniidae</taxon>
        <taxon>Daphnia</taxon>
    </lineage>
</organism>
<evidence type="ECO:0000256" key="1">
    <source>
        <dbReference type="ARBA" id="ARBA00023157"/>
    </source>
</evidence>
<feature type="region of interest" description="Disordered" evidence="3">
    <location>
        <begin position="379"/>
        <end position="398"/>
    </location>
</feature>
<feature type="region of interest" description="Disordered" evidence="3">
    <location>
        <begin position="250"/>
        <end position="275"/>
    </location>
</feature>
<feature type="region of interest" description="Disordered" evidence="3">
    <location>
        <begin position="702"/>
        <end position="721"/>
    </location>
</feature>
<dbReference type="HOGENOM" id="CLU_346225_0_0_1"/>
<evidence type="ECO:0000259" key="5">
    <source>
        <dbReference type="PROSITE" id="PS01180"/>
    </source>
</evidence>
<dbReference type="PROSITE" id="PS01180">
    <property type="entry name" value="CUB"/>
    <property type="match status" value="1"/>
</dbReference>
<dbReference type="EMBL" id="GL732547">
    <property type="protein sequence ID" value="EFX80457.1"/>
    <property type="molecule type" value="Genomic_DNA"/>
</dbReference>
<feature type="compositionally biased region" description="Low complexity" evidence="3">
    <location>
        <begin position="388"/>
        <end position="398"/>
    </location>
</feature>
<dbReference type="Proteomes" id="UP000000305">
    <property type="component" value="Unassembled WGS sequence"/>
</dbReference>
<name>E9GJG9_DAPPU</name>
<proteinExistence type="predicted"/>
<feature type="region of interest" description="Disordered" evidence="3">
    <location>
        <begin position="774"/>
        <end position="794"/>
    </location>
</feature>
<dbReference type="KEGG" id="dpx:DAPPUDRAFT_243712"/>
<evidence type="ECO:0000256" key="2">
    <source>
        <dbReference type="PROSITE-ProRule" id="PRU00059"/>
    </source>
</evidence>
<dbReference type="InParanoid" id="E9GJG9"/>
<keyword evidence="4" id="KW-0732">Signal</keyword>